<dbReference type="InterPro" id="IPR020578">
    <property type="entry name" value="Aminotrans_V_PyrdxlP_BS"/>
</dbReference>
<evidence type="ECO:0000256" key="4">
    <source>
        <dbReference type="ARBA" id="ARBA00022679"/>
    </source>
</evidence>
<accession>A0A411E7R6</accession>
<dbReference type="GO" id="GO:0051536">
    <property type="term" value="F:iron-sulfur cluster binding"/>
    <property type="evidence" value="ECO:0007669"/>
    <property type="project" value="UniProtKB-KW"/>
</dbReference>
<evidence type="ECO:0000256" key="10">
    <source>
        <dbReference type="RuleBase" id="RU004504"/>
    </source>
</evidence>
<protein>
    <recommendedName>
        <fullName evidence="3">cysteine desulfurase</fullName>
        <ecNumber evidence="3">2.8.1.7</ecNumber>
    </recommendedName>
</protein>
<evidence type="ECO:0000256" key="6">
    <source>
        <dbReference type="ARBA" id="ARBA00022898"/>
    </source>
</evidence>
<dbReference type="RefSeq" id="WP_129602964.1">
    <property type="nucleotide sequence ID" value="NZ_CP035544.1"/>
</dbReference>
<evidence type="ECO:0000256" key="2">
    <source>
        <dbReference type="ARBA" id="ARBA00006490"/>
    </source>
</evidence>
<reference evidence="12 13" key="1">
    <citation type="submission" date="2019-01" db="EMBL/GenBank/DDBJ databases">
        <title>Muriicola soli sp. nov., isolated from soil.</title>
        <authorList>
            <person name="Kang H.J."/>
            <person name="Kim S.B."/>
        </authorList>
    </citation>
    <scope>NUCLEOTIDE SEQUENCE [LARGE SCALE GENOMIC DNA]</scope>
    <source>
        <strain evidence="12 13">MMS17-SY002</strain>
    </source>
</reference>
<keyword evidence="13" id="KW-1185">Reference proteome</keyword>
<evidence type="ECO:0000313" key="12">
    <source>
        <dbReference type="EMBL" id="QBA63712.1"/>
    </source>
</evidence>
<evidence type="ECO:0000256" key="3">
    <source>
        <dbReference type="ARBA" id="ARBA00012239"/>
    </source>
</evidence>
<evidence type="ECO:0000313" key="13">
    <source>
        <dbReference type="Proteomes" id="UP000290889"/>
    </source>
</evidence>
<dbReference type="GO" id="GO:0031071">
    <property type="term" value="F:cysteine desulfurase activity"/>
    <property type="evidence" value="ECO:0007669"/>
    <property type="project" value="UniProtKB-EC"/>
</dbReference>
<comment type="similarity">
    <text evidence="2">Belongs to the class-V pyridoxal-phosphate-dependent aminotransferase family. NifS/IscS subfamily.</text>
</comment>
<evidence type="ECO:0000259" key="11">
    <source>
        <dbReference type="Pfam" id="PF00266"/>
    </source>
</evidence>
<dbReference type="GO" id="GO:0046872">
    <property type="term" value="F:metal ion binding"/>
    <property type="evidence" value="ECO:0007669"/>
    <property type="project" value="UniProtKB-KW"/>
</dbReference>
<dbReference type="KEGG" id="mur:EQY75_03640"/>
<evidence type="ECO:0000256" key="7">
    <source>
        <dbReference type="ARBA" id="ARBA00023004"/>
    </source>
</evidence>
<dbReference type="Pfam" id="PF00266">
    <property type="entry name" value="Aminotran_5"/>
    <property type="match status" value="1"/>
</dbReference>
<keyword evidence="6" id="KW-0663">Pyridoxal phosphate</keyword>
<dbReference type="InterPro" id="IPR015424">
    <property type="entry name" value="PyrdxlP-dep_Trfase"/>
</dbReference>
<dbReference type="InterPro" id="IPR000192">
    <property type="entry name" value="Aminotrans_V_dom"/>
</dbReference>
<comment type="cofactor">
    <cofactor evidence="1 10">
        <name>pyridoxal 5'-phosphate</name>
        <dbReference type="ChEBI" id="CHEBI:597326"/>
    </cofactor>
</comment>
<dbReference type="AlphaFoldDB" id="A0A411E7R6"/>
<dbReference type="PANTHER" id="PTHR11601:SF34">
    <property type="entry name" value="CYSTEINE DESULFURASE"/>
    <property type="match status" value="1"/>
</dbReference>
<dbReference type="EMBL" id="CP035544">
    <property type="protein sequence ID" value="QBA63712.1"/>
    <property type="molecule type" value="Genomic_DNA"/>
</dbReference>
<organism evidence="12 13">
    <name type="scientific">Muriicola soli</name>
    <dbReference type="NCBI Taxonomy" id="2507538"/>
    <lineage>
        <taxon>Bacteria</taxon>
        <taxon>Pseudomonadati</taxon>
        <taxon>Bacteroidota</taxon>
        <taxon>Flavobacteriia</taxon>
        <taxon>Flavobacteriales</taxon>
        <taxon>Flavobacteriaceae</taxon>
        <taxon>Muriicola</taxon>
    </lineage>
</organism>
<evidence type="ECO:0000256" key="5">
    <source>
        <dbReference type="ARBA" id="ARBA00022723"/>
    </source>
</evidence>
<dbReference type="EC" id="2.8.1.7" evidence="3"/>
<name>A0A411E7R6_9FLAO</name>
<gene>
    <name evidence="12" type="ORF">EQY75_03640</name>
</gene>
<dbReference type="InterPro" id="IPR016454">
    <property type="entry name" value="Cysteine_dSase"/>
</dbReference>
<dbReference type="OrthoDB" id="9808002at2"/>
<dbReference type="Gene3D" id="3.90.1150.10">
    <property type="entry name" value="Aspartate Aminotransferase, domain 1"/>
    <property type="match status" value="1"/>
</dbReference>
<keyword evidence="8" id="KW-0411">Iron-sulfur</keyword>
<proteinExistence type="inferred from homology"/>
<comment type="catalytic activity">
    <reaction evidence="9">
        <text>(sulfur carrier)-H + L-cysteine = (sulfur carrier)-SH + L-alanine</text>
        <dbReference type="Rhea" id="RHEA:43892"/>
        <dbReference type="Rhea" id="RHEA-COMP:14737"/>
        <dbReference type="Rhea" id="RHEA-COMP:14739"/>
        <dbReference type="ChEBI" id="CHEBI:29917"/>
        <dbReference type="ChEBI" id="CHEBI:35235"/>
        <dbReference type="ChEBI" id="CHEBI:57972"/>
        <dbReference type="ChEBI" id="CHEBI:64428"/>
        <dbReference type="EC" id="2.8.1.7"/>
    </reaction>
</comment>
<dbReference type="Gene3D" id="3.40.640.10">
    <property type="entry name" value="Type I PLP-dependent aspartate aminotransferase-like (Major domain)"/>
    <property type="match status" value="1"/>
</dbReference>
<dbReference type="PANTHER" id="PTHR11601">
    <property type="entry name" value="CYSTEINE DESULFURYLASE FAMILY MEMBER"/>
    <property type="match status" value="1"/>
</dbReference>
<dbReference type="Proteomes" id="UP000290889">
    <property type="component" value="Chromosome"/>
</dbReference>
<keyword evidence="7" id="KW-0408">Iron</keyword>
<evidence type="ECO:0000256" key="8">
    <source>
        <dbReference type="ARBA" id="ARBA00023014"/>
    </source>
</evidence>
<dbReference type="InterPro" id="IPR015421">
    <property type="entry name" value="PyrdxlP-dep_Trfase_major"/>
</dbReference>
<dbReference type="Gene3D" id="1.10.260.50">
    <property type="match status" value="1"/>
</dbReference>
<dbReference type="PIRSF" id="PIRSF005572">
    <property type="entry name" value="NifS"/>
    <property type="match status" value="1"/>
</dbReference>
<dbReference type="PROSITE" id="PS00595">
    <property type="entry name" value="AA_TRANSFER_CLASS_5"/>
    <property type="match status" value="1"/>
</dbReference>
<feature type="domain" description="Aminotransferase class V" evidence="11">
    <location>
        <begin position="4"/>
        <end position="371"/>
    </location>
</feature>
<sequence length="389" mass="43315">MKHVYLDNAATTRVRDEVIEKMHSALANCYGNPSSTHGFGRTAKTAIETARKSIAKYLNAHPSEIIFTSGGTEADNMILRCAVRDLGVDTIITSRIEHHAVLHTVEELEVECGVKICYVRLQANGNPDMDHLKELLEQEKGKLLVSLMHINNEIGNKIDIQAISELCKDHNALLHSDTVQSIGHYTWDVQKTPIDFMTAAAHKFHGPKGVGFAYIRKNSGLKPMIVGGAQERGFRAGTEPFHNIVGLEEAFLLAYDNLEKEQEYVSSLKKYFIQSVKKAFPKAEFNGLSGEMEQSTYTLVNVRLPISQEKALMLLFHLDIKGIACSKGSACQSGSDAGSHVLTQLLTPEELKSPSLRFSFSIYNTREEVDYTIEVLREFSKDEKAPMIT</sequence>
<keyword evidence="5" id="KW-0479">Metal-binding</keyword>
<keyword evidence="4" id="KW-0808">Transferase</keyword>
<dbReference type="InterPro" id="IPR015422">
    <property type="entry name" value="PyrdxlP-dep_Trfase_small"/>
</dbReference>
<evidence type="ECO:0000256" key="9">
    <source>
        <dbReference type="ARBA" id="ARBA00050776"/>
    </source>
</evidence>
<dbReference type="SUPFAM" id="SSF53383">
    <property type="entry name" value="PLP-dependent transferases"/>
    <property type="match status" value="1"/>
</dbReference>
<evidence type="ECO:0000256" key="1">
    <source>
        <dbReference type="ARBA" id="ARBA00001933"/>
    </source>
</evidence>